<feature type="region of interest" description="Disordered" evidence="1">
    <location>
        <begin position="190"/>
        <end position="219"/>
    </location>
</feature>
<evidence type="ECO:0000313" key="4">
    <source>
        <dbReference type="Proteomes" id="UP001443914"/>
    </source>
</evidence>
<comment type="caution">
    <text evidence="3">The sequence shown here is derived from an EMBL/GenBank/DDBJ whole genome shotgun (WGS) entry which is preliminary data.</text>
</comment>
<reference evidence="3" key="1">
    <citation type="submission" date="2024-03" db="EMBL/GenBank/DDBJ databases">
        <title>WGS assembly of Saponaria officinalis var. Norfolk2.</title>
        <authorList>
            <person name="Jenkins J."/>
            <person name="Shu S."/>
            <person name="Grimwood J."/>
            <person name="Barry K."/>
            <person name="Goodstein D."/>
            <person name="Schmutz J."/>
            <person name="Leebens-Mack J."/>
            <person name="Osbourn A."/>
        </authorList>
    </citation>
    <scope>NUCLEOTIDE SEQUENCE [LARGE SCALE GENOMIC DNA]</scope>
    <source>
        <strain evidence="3">JIC</strain>
    </source>
</reference>
<dbReference type="Pfam" id="PF14649">
    <property type="entry name" value="Spatacsin_C"/>
    <property type="match status" value="1"/>
</dbReference>
<dbReference type="InterPro" id="IPR028103">
    <property type="entry name" value="Spatacsin"/>
</dbReference>
<dbReference type="PANTHER" id="PTHR13650:SF0">
    <property type="entry name" value="SPATACSIN"/>
    <property type="match status" value="1"/>
</dbReference>
<dbReference type="PANTHER" id="PTHR13650">
    <property type="entry name" value="SPATACSIN"/>
    <property type="match status" value="1"/>
</dbReference>
<dbReference type="InterPro" id="IPR028107">
    <property type="entry name" value="Spatacsin_C_dom"/>
</dbReference>
<accession>A0AAW1H340</accession>
<evidence type="ECO:0000259" key="2">
    <source>
        <dbReference type="Pfam" id="PF14649"/>
    </source>
</evidence>
<dbReference type="Proteomes" id="UP001443914">
    <property type="component" value="Unassembled WGS sequence"/>
</dbReference>
<name>A0AAW1H340_SAPOF</name>
<sequence length="3187" mass="354340">MDAQESTGPFVLQLHELDPSRVQLEVSEYSEAFISPSRELLLLHSYHNEALLLPLSRGDPYCTTSENGKYDRQENVNSASSSACRAESLETFPGSSESAEVVSSNGYSPETNISLSNTCPFISDVKSLAWGLCGDTYKQQTEAPFRELLFVVGDCGVTIHAFRQLDDNDAIIQPPFEGEDGSGKWVEWGPSSVSSSDSKITRDVSLPRSTSEAEGSPYSAIGDSVSHRSSVLTSKRWLRSFLTSAETMESGGVIVTRFPENSKLPCSANVVSFPISFNESCLLDFYSGACSALDDGASDRNNKVSIADLGSVDGNLARGIPYACVRVFSSSFCHLIGFVLSTECESGMDSVSKKPDIIVIVALLDLFGLQWLYSIKLPQTDMSAGAEWVDFHLSDRFLISLDKFGSVLFHGATTGEYIAYLNVLQIYEVQPKPANVSNNGTELAQGDKLRDKLDFARNFVGKHRFQRLIGAPYSSLFTVVDECGVAYVVCATDHVPDKYTIVDKLLPQYLRLGHLAPWDVGCSDIGQEKIFSSHLVTEKSVNSSLRSQKSYLSHHLNGFQHQNAHSWRSQEMLNQDDLSLHGFSTVLHNGVQNDSNSHRSLCNRKIFLPITRFDRADTISFSPLGISRLIRRKSSRKEASCVAHTSLYIESDCCDDNCLDLVNKTFDVQSVDGDAVGCSFQGCLYLITRNAVSVVLPSVSLSSSFHPIHLMCNKAVNISEGTSHVLSSSFSIIERKPLVSPWQVAVLERVILYEGPDEADHLCLQNKWDLKVSRLCRLQLALTYLKFEEMEQALEMLAEVSIAEEGILRLIFAAIYMMVHKVGNDAEVPAALRLLALATHFSIKMLHRYAVLEIQNEYAIQRMQGTGILLLPPSVSCKQRDNHSDSRRLHEMAYYLEIIRNIQCQLAEKYKRPGQGSTEAWQAQDLENEQRASTVDNQLSVARADGISTDNQHEPTTLALDIGSSDNLALVPANSLGSENVPYSEMQDGTPFYVAGLIPTRKLGSLENPKDMFARWEVNNLDLKNVVKDALLSGRLPLAVLQIHLHQLKDLVDDKKQNDTFEEVREIGKTIAYELLLKGETALAVTTLQKLGEDIETCLKQLLFGTVSRSLRKQIGEEVKKYGFLKSYELAVLDVISLIERIYPCSNFWRTYTFRRNGVIGHLPPTEDSKDHSLSLLCPDGRNLNIECGDIDGVVIGSWTNVNSIGVSSGVDDDSSPGGYWSAAAVWSIAWNQTTIDRILLDQPFLLGVHVMWDSQLEYHICHNDWEEVSKLLQMIPSSLLYDRSLFISLDDLVSASSIRDSANDYGSYACPPDELDSVCIEIPNIKVFRSPLNIMCSSWLKMLIGRELAKRFIFLKDFWVGAGEFMYLLAQSGFLGGEIAPLTQTKSVHSAIIDSVKLGPRDPITLQALHKLVVHYCAQNNLPNFLDLYLDHHKLALDNGSIGALQDAADDCQWAKWLLFFKMKGHEYDASFCNARALLMRDGAESSLPIMEANEIISTVDDIAEAGWVMAALATLMHAPLPIQNCMSSGSVKRSCSSSQCTLENLRPALQKFPTLWRTLLTACFGLDTNQSVWGSKGRTALSVYINWRDSMFYSSGHDTSLLQMLPCWFPKRLRRLIQLFVQGPLGWQTASGVSDDSYMQRDVEFLMSNQEYSEISAISWEAAIQKQIEQELYPPVEDTGVALEQHLHRGRAFAAFNQLLDFRVQRLKSDGAGGARSDSSTGGQTNVQSDVQTLLSPLTQNEDFLLSSVMPLAITNYQDSVLVGSCALLLELCGLSVSLLRVDVAVLRRISMFYNSNQMDHQNQCLSNGAPLHTAANDATVADSLAQILADYYHHQECSSANKQAGAEKIVQGHRPSPLMLVLQHLEKASLLPYASERTCGSWLLNGDGDGNELRSQQKVASQHWSLVTVFCQMHQIPLSTMYLTFLARDNDWVGFLSEAQVGGYPSDVVVQVAAKEFSDLRLRTHILTVLRSMEYRKKSITLSNLDSPESRSESSLSAENVCSLAELFQILAQCEKQTQPGKALLLKAKELNWSLLAMIASCFPDVVPVSCLTVWLEISAAREISSVRESEIASQIANNVGAAVDASNASPAGARVQTHHYNRKSPKRRRLVDHESDDIPFASTNNISSSCAKMPVEEVKEIGEGDDVKFSKDSDDWPMSLPKLVALLCQQHQFLPLLRAFEMFLPSCCLLPFIRALQAYSQMRLSEASAHLGSFSLRIKEEPFLSISNFNKQGLPGTSWISSTAVMAADAIISRGPSPYEKRCLLQLLVSTDFGDGGSVAAYYRRQLWKINLAEPALRKHEDLQLGNESLDDASLLTALENNGYWEQARNWARQLEASGGPWKAAVHHVTERQAASMVAEWKEFLWDVAEERIALWRHCQNLFIRYSFPALQAGMFFLEHAEAVEKELPPRELHELLLLSLQWLSGTITSSHPACPLHLLREIETRVWLLAVESEAQLKGERGSSLATSSQQQMFGNSANIIDQTAEVIAKMDGHINLTKSSVSDKVDMREISSSYHRSSQTWDAGMSGSTKNKRRTKAYGPSRRFTSDVADRIAEDDENSFPTLDLKYDLFDEHLRLDASYSSWEERVGHTEIERAVLSLLEFGQFTAAKQLQNKLSSGSMPLELRIVDAALKVAESSTPLQKQSLRMLDEDIRSMIQSDNIAMEDLVVNPLQILESLSAILTEGSGRGLCKRIIAVVKAANVLGISFLEAFEKQPTELLQLLSLKAQDSFDEARLLVQSHSIPATSIANILAESFLKGLLAAHRGGYIESQKEEGPAPLLWRFSDFLKWAELCPSEQEIGHALMRLVITGQEIPHACEVELLILSHHFYQSSACLDGVDVLVALAATRVEAYVSEGDFSCLARLITGVGNFHALNFILGILIENGQLDLLLQKYSAAADANTGVAKAVRGFRMAVVTALKHFNPNDLDSFAMVYNHFDMKHETASLLDSRAKQSYQQWHLRHDRDQNEDLLESMRFYIEAAQVYSSIDAGDKTRSSCAQASLVSLQIRMPDIQWLNLSETSARRLLVEQSRFQEALIVAEAYNLNQPSEWTPVLWNQMLKPEVAEQFVAEFVAVLPLHHTTLIELAKFYRSEMVARGDQSHFSVWLTGGGLPAEWAKYLGRSFRCLLKRTRDLTWRLQMATLATGFNDVADACNKALDKVPENAGPLVLRKGHGGAYLPLT</sequence>
<evidence type="ECO:0000256" key="1">
    <source>
        <dbReference type="SAM" id="MobiDB-lite"/>
    </source>
</evidence>
<proteinExistence type="predicted"/>
<dbReference type="EMBL" id="JBDFQZ010000013">
    <property type="protein sequence ID" value="KAK9670567.1"/>
    <property type="molecule type" value="Genomic_DNA"/>
</dbReference>
<feature type="region of interest" description="Disordered" evidence="1">
    <location>
        <begin position="2524"/>
        <end position="2546"/>
    </location>
</feature>
<feature type="domain" description="Spatacsin C-terminal" evidence="2">
    <location>
        <begin position="2805"/>
        <end position="3096"/>
    </location>
</feature>
<gene>
    <name evidence="3" type="ORF">RND81_13G209900</name>
</gene>
<dbReference type="GO" id="GO:0005737">
    <property type="term" value="C:cytoplasm"/>
    <property type="evidence" value="ECO:0007669"/>
    <property type="project" value="TreeGrafter"/>
</dbReference>
<protein>
    <recommendedName>
        <fullName evidence="2">Spatacsin C-terminal domain-containing protein</fullName>
    </recommendedName>
</protein>
<feature type="region of interest" description="Disordered" evidence="1">
    <location>
        <begin position="2091"/>
        <end position="2112"/>
    </location>
</feature>
<feature type="compositionally biased region" description="Polar residues" evidence="1">
    <location>
        <begin position="2524"/>
        <end position="2535"/>
    </location>
</feature>
<evidence type="ECO:0000313" key="3">
    <source>
        <dbReference type="EMBL" id="KAK9670567.1"/>
    </source>
</evidence>
<organism evidence="3 4">
    <name type="scientific">Saponaria officinalis</name>
    <name type="common">Common soapwort</name>
    <name type="synonym">Lychnis saponaria</name>
    <dbReference type="NCBI Taxonomy" id="3572"/>
    <lineage>
        <taxon>Eukaryota</taxon>
        <taxon>Viridiplantae</taxon>
        <taxon>Streptophyta</taxon>
        <taxon>Embryophyta</taxon>
        <taxon>Tracheophyta</taxon>
        <taxon>Spermatophyta</taxon>
        <taxon>Magnoliopsida</taxon>
        <taxon>eudicotyledons</taxon>
        <taxon>Gunneridae</taxon>
        <taxon>Pentapetalae</taxon>
        <taxon>Caryophyllales</taxon>
        <taxon>Caryophyllaceae</taxon>
        <taxon>Caryophylleae</taxon>
        <taxon>Saponaria</taxon>
    </lineage>
</organism>
<feature type="compositionally biased region" description="Basic residues" evidence="1">
    <location>
        <begin position="2100"/>
        <end position="2112"/>
    </location>
</feature>
<keyword evidence="4" id="KW-1185">Reference proteome</keyword>